<gene>
    <name evidence="1" type="ORF">QYM36_013907</name>
</gene>
<accession>A0AA88HJC6</accession>
<dbReference type="Proteomes" id="UP001187531">
    <property type="component" value="Unassembled WGS sequence"/>
</dbReference>
<keyword evidence="2" id="KW-1185">Reference proteome</keyword>
<evidence type="ECO:0000313" key="1">
    <source>
        <dbReference type="EMBL" id="KAK2708144.1"/>
    </source>
</evidence>
<comment type="caution">
    <text evidence="1">The sequence shown here is derived from an EMBL/GenBank/DDBJ whole genome shotgun (WGS) entry which is preliminary data.</text>
</comment>
<name>A0AA88HJC6_ARTSF</name>
<organism evidence="1 2">
    <name type="scientific">Artemia franciscana</name>
    <name type="common">Brine shrimp</name>
    <name type="synonym">Artemia sanfranciscana</name>
    <dbReference type="NCBI Taxonomy" id="6661"/>
    <lineage>
        <taxon>Eukaryota</taxon>
        <taxon>Metazoa</taxon>
        <taxon>Ecdysozoa</taxon>
        <taxon>Arthropoda</taxon>
        <taxon>Crustacea</taxon>
        <taxon>Branchiopoda</taxon>
        <taxon>Anostraca</taxon>
        <taxon>Artemiidae</taxon>
        <taxon>Artemia</taxon>
    </lineage>
</organism>
<evidence type="ECO:0000313" key="2">
    <source>
        <dbReference type="Proteomes" id="UP001187531"/>
    </source>
</evidence>
<dbReference type="EMBL" id="JAVRJZ010000018">
    <property type="protein sequence ID" value="KAK2708144.1"/>
    <property type="molecule type" value="Genomic_DNA"/>
</dbReference>
<proteinExistence type="predicted"/>
<protein>
    <submittedName>
        <fullName evidence="1">Uncharacterized protein</fullName>
    </submittedName>
</protein>
<sequence length="208" mass="24311">MYVLKYLTVECSNLLMLKRFFHDTGYEAFVRIKQDLVFCFNFQHYSGSSLRPDERYGARAFIDVGFRKWKDISELIRQHENSNRHKACTISLTQFRAIEMEAAESLASCLSKDREKEILENRQYVTALVKLQDYLDENVLRFVAMMKGNLVPIKGISSKTDNKDETLNALSFLDPEIVVENWIEIELVDNDLIYELVDDQRHDPWIGG</sequence>
<dbReference type="AlphaFoldDB" id="A0AA88HJC6"/>
<reference evidence="1" key="1">
    <citation type="submission" date="2023-07" db="EMBL/GenBank/DDBJ databases">
        <title>Chromosome-level genome assembly of Artemia franciscana.</title>
        <authorList>
            <person name="Jo E."/>
        </authorList>
    </citation>
    <scope>NUCLEOTIDE SEQUENCE</scope>
    <source>
        <tissue evidence="1">Whole body</tissue>
    </source>
</reference>